<dbReference type="SMART" id="SM00490">
    <property type="entry name" value="HELICc"/>
    <property type="match status" value="1"/>
</dbReference>
<dbReference type="GO" id="GO:0016787">
    <property type="term" value="F:hydrolase activity"/>
    <property type="evidence" value="ECO:0007669"/>
    <property type="project" value="UniProtKB-KW"/>
</dbReference>
<dbReference type="InterPro" id="IPR004589">
    <property type="entry name" value="DNA_helicase_ATP-dep_RecQ"/>
</dbReference>
<dbReference type="GO" id="GO:0009378">
    <property type="term" value="F:four-way junction helicase activity"/>
    <property type="evidence" value="ECO:0007669"/>
    <property type="project" value="TreeGrafter"/>
</dbReference>
<dbReference type="SMART" id="SM00487">
    <property type="entry name" value="DEXDc"/>
    <property type="match status" value="1"/>
</dbReference>
<dbReference type="InterPro" id="IPR036388">
    <property type="entry name" value="WH-like_DNA-bd_sf"/>
</dbReference>
<dbReference type="PROSITE" id="PS51192">
    <property type="entry name" value="HELICASE_ATP_BIND_1"/>
    <property type="match status" value="1"/>
</dbReference>
<evidence type="ECO:0000256" key="7">
    <source>
        <dbReference type="ARBA" id="ARBA00023125"/>
    </source>
</evidence>
<dbReference type="Pfam" id="PF00271">
    <property type="entry name" value="Helicase_C"/>
    <property type="match status" value="1"/>
</dbReference>
<evidence type="ECO:0000256" key="6">
    <source>
        <dbReference type="ARBA" id="ARBA00022840"/>
    </source>
</evidence>
<dbReference type="Pfam" id="PF00270">
    <property type="entry name" value="DEAD"/>
    <property type="match status" value="1"/>
</dbReference>
<dbReference type="SUPFAM" id="SSF52540">
    <property type="entry name" value="P-loop containing nucleoside triphosphate hydrolases"/>
    <property type="match status" value="1"/>
</dbReference>
<evidence type="ECO:0000256" key="9">
    <source>
        <dbReference type="ARBA" id="ARBA00034617"/>
    </source>
</evidence>
<keyword evidence="2" id="KW-0479">Metal-binding</keyword>
<dbReference type="Gene3D" id="3.40.50.300">
    <property type="entry name" value="P-loop containing nucleotide triphosphate hydrolases"/>
    <property type="match status" value="2"/>
</dbReference>
<dbReference type="EMBL" id="MBTF01000038">
    <property type="protein sequence ID" value="OOQ56844.1"/>
    <property type="molecule type" value="Genomic_DNA"/>
</dbReference>
<evidence type="ECO:0000256" key="11">
    <source>
        <dbReference type="ARBA" id="ARBA00044535"/>
    </source>
</evidence>
<keyword evidence="4" id="KW-0378">Hydrolase</keyword>
<dbReference type="GO" id="GO:0043590">
    <property type="term" value="C:bacterial nucleoid"/>
    <property type="evidence" value="ECO:0007669"/>
    <property type="project" value="TreeGrafter"/>
</dbReference>
<accession>A0A1S9P7B7</accession>
<dbReference type="OrthoDB" id="9763310at2"/>
<evidence type="ECO:0000256" key="12">
    <source>
        <dbReference type="ARBA" id="ARBA00044550"/>
    </source>
</evidence>
<evidence type="ECO:0000259" key="13">
    <source>
        <dbReference type="PROSITE" id="PS51192"/>
    </source>
</evidence>
<dbReference type="GO" id="GO:0043138">
    <property type="term" value="F:3'-5' DNA helicase activity"/>
    <property type="evidence" value="ECO:0007669"/>
    <property type="project" value="UniProtKB-EC"/>
</dbReference>
<keyword evidence="3" id="KW-0547">Nucleotide-binding</keyword>
<dbReference type="GO" id="GO:0006281">
    <property type="term" value="P:DNA repair"/>
    <property type="evidence" value="ECO:0007669"/>
    <property type="project" value="TreeGrafter"/>
</dbReference>
<evidence type="ECO:0000256" key="3">
    <source>
        <dbReference type="ARBA" id="ARBA00022741"/>
    </source>
</evidence>
<dbReference type="PROSITE" id="PS51194">
    <property type="entry name" value="HELICASE_CTER"/>
    <property type="match status" value="1"/>
</dbReference>
<keyword evidence="16" id="KW-1185">Reference proteome</keyword>
<dbReference type="GO" id="GO:0046872">
    <property type="term" value="F:metal ion binding"/>
    <property type="evidence" value="ECO:0007669"/>
    <property type="project" value="UniProtKB-KW"/>
</dbReference>
<dbReference type="InterPro" id="IPR027417">
    <property type="entry name" value="P-loop_NTPase"/>
</dbReference>
<dbReference type="Gene3D" id="1.10.10.10">
    <property type="entry name" value="Winged helix-like DNA-binding domain superfamily/Winged helix DNA-binding domain"/>
    <property type="match status" value="1"/>
</dbReference>
<dbReference type="InterPro" id="IPR011545">
    <property type="entry name" value="DEAD/DEAH_box_helicase_dom"/>
</dbReference>
<evidence type="ECO:0000256" key="1">
    <source>
        <dbReference type="ARBA" id="ARBA00005446"/>
    </source>
</evidence>
<name>A0A1S9P7B7_9SPHI</name>
<dbReference type="InterPro" id="IPR014001">
    <property type="entry name" value="Helicase_ATP-bd"/>
</dbReference>
<comment type="caution">
    <text evidence="15">The sequence shown here is derived from an EMBL/GenBank/DDBJ whole genome shotgun (WGS) entry which is preliminary data.</text>
</comment>
<dbReference type="NCBIfam" id="TIGR00614">
    <property type="entry name" value="recQ_fam"/>
    <property type="match status" value="1"/>
</dbReference>
<dbReference type="GO" id="GO:0005737">
    <property type="term" value="C:cytoplasm"/>
    <property type="evidence" value="ECO:0007669"/>
    <property type="project" value="TreeGrafter"/>
</dbReference>
<feature type="domain" description="Helicase C-terminal" evidence="14">
    <location>
        <begin position="217"/>
        <end position="360"/>
    </location>
</feature>
<dbReference type="FunFam" id="3.40.50.300:FF:001389">
    <property type="entry name" value="ATP-dependent DNA helicase RecQ"/>
    <property type="match status" value="1"/>
</dbReference>
<evidence type="ECO:0000256" key="10">
    <source>
        <dbReference type="ARBA" id="ARBA00034808"/>
    </source>
</evidence>
<dbReference type="CDD" id="cd17920">
    <property type="entry name" value="DEXHc_RecQ"/>
    <property type="match status" value="1"/>
</dbReference>
<dbReference type="Pfam" id="PF16124">
    <property type="entry name" value="RecQ_Zn_bind"/>
    <property type="match status" value="1"/>
</dbReference>
<dbReference type="EC" id="5.6.2.4" evidence="10"/>
<dbReference type="GO" id="GO:0003677">
    <property type="term" value="F:DNA binding"/>
    <property type="evidence" value="ECO:0007669"/>
    <property type="project" value="UniProtKB-KW"/>
</dbReference>
<keyword evidence="6" id="KW-0067">ATP-binding</keyword>
<comment type="similarity">
    <text evidence="1">Belongs to the helicase family. RecQ subfamily.</text>
</comment>
<keyword evidence="5" id="KW-0347">Helicase</keyword>
<evidence type="ECO:0000259" key="14">
    <source>
        <dbReference type="PROSITE" id="PS51194"/>
    </source>
</evidence>
<evidence type="ECO:0000256" key="5">
    <source>
        <dbReference type="ARBA" id="ARBA00022806"/>
    </source>
</evidence>
<comment type="catalytic activity">
    <reaction evidence="9">
        <text>Couples ATP hydrolysis with the unwinding of duplex DNA by translocating in the 3'-5' direction.</text>
        <dbReference type="EC" id="5.6.2.4"/>
    </reaction>
</comment>
<organism evidence="15 16">
    <name type="scientific">Mucilaginibacter pedocola</name>
    <dbReference type="NCBI Taxonomy" id="1792845"/>
    <lineage>
        <taxon>Bacteria</taxon>
        <taxon>Pseudomonadati</taxon>
        <taxon>Bacteroidota</taxon>
        <taxon>Sphingobacteriia</taxon>
        <taxon>Sphingobacteriales</taxon>
        <taxon>Sphingobacteriaceae</taxon>
        <taxon>Mucilaginibacter</taxon>
    </lineage>
</organism>
<dbReference type="RefSeq" id="WP_078351260.1">
    <property type="nucleotide sequence ID" value="NZ_MBTF01000038.1"/>
</dbReference>
<dbReference type="GO" id="GO:0005524">
    <property type="term" value="F:ATP binding"/>
    <property type="evidence" value="ECO:0007669"/>
    <property type="project" value="UniProtKB-KW"/>
</dbReference>
<sequence length="631" mass="72357">MTTRELLKQYWGHDNFRPMQEEIIASVLTGNDTLALLPTGGGKSVCFQVPAMARDGICIVVSPLIALMKDQVENLRAKGIDAISIVSGMSRREVDIALDNCIYGYTKFLYLSPERLLSELVQERIKYMNVNLFAVDEAHCISQWGYDFRPPYLHIADLRELHPKVPVLGLTATATADVREDIKEKLQFKPGSLTFQQSFARKNLSYVVRHTENKSRSLMDIATGIKGSGIIYTRSRKGTMDVAKFLNQNNIRADFYHAGLSADERAEKQEAWKNNRTRIIVATNAFGMGIDKPDVRFVAHLEIPDSLEAYYQEAGRGGRDEQKAYAVLLYDQIDRARREKMFVQNFPSVDEIKVVYHQLGNYCRVAYDTGEGASFDIDLAEFCAQYKLDPIKTLNSLKFLEQNEYVAFSESVYLPSRFRFEVLNEELYNFQIQNPGWEPFVKTLLRSYGGAFDNYVRLREFDLARRTAMSVQQVIEGLTQLQSFGLLSYLPQTDKPQITWTRPRQQNNNIYIDKADIDNRKATYRQKMEAVFAYAEHKRCRSQMLLAYFDEQNAPKCGSCDVCLAEKRRKNASEIFENITNEIVQLLSTDNYTITELITAIKPGNEKEKIETIRLLLDAGKIKTDGERYYL</sequence>
<dbReference type="Proteomes" id="UP000189739">
    <property type="component" value="Unassembled WGS sequence"/>
</dbReference>
<evidence type="ECO:0000256" key="2">
    <source>
        <dbReference type="ARBA" id="ARBA00022723"/>
    </source>
</evidence>
<evidence type="ECO:0000256" key="4">
    <source>
        <dbReference type="ARBA" id="ARBA00022801"/>
    </source>
</evidence>
<proteinExistence type="inferred from homology"/>
<feature type="domain" description="Helicase ATP-binding" evidence="13">
    <location>
        <begin position="24"/>
        <end position="192"/>
    </location>
</feature>
<dbReference type="PANTHER" id="PTHR13710">
    <property type="entry name" value="DNA HELICASE RECQ FAMILY MEMBER"/>
    <property type="match status" value="1"/>
</dbReference>
<evidence type="ECO:0000313" key="16">
    <source>
        <dbReference type="Proteomes" id="UP000189739"/>
    </source>
</evidence>
<keyword evidence="7" id="KW-0238">DNA-binding</keyword>
<evidence type="ECO:0000256" key="8">
    <source>
        <dbReference type="ARBA" id="ARBA00023235"/>
    </source>
</evidence>
<reference evidence="15 16" key="1">
    <citation type="submission" date="2016-07" db="EMBL/GenBank/DDBJ databases">
        <title>Genomic analysis of zinc-resistant bacterium Mucilaginibacter pedocola TBZ30.</title>
        <authorList>
            <person name="Huang J."/>
            <person name="Tang J."/>
        </authorList>
    </citation>
    <scope>NUCLEOTIDE SEQUENCE [LARGE SCALE GENOMIC DNA]</scope>
    <source>
        <strain evidence="15 16">TBZ30</strain>
    </source>
</reference>
<dbReference type="InterPro" id="IPR001650">
    <property type="entry name" value="Helicase_C-like"/>
</dbReference>
<keyword evidence="8" id="KW-0413">Isomerase</keyword>
<dbReference type="GO" id="GO:0006310">
    <property type="term" value="P:DNA recombination"/>
    <property type="evidence" value="ECO:0007669"/>
    <property type="project" value="InterPro"/>
</dbReference>
<dbReference type="PANTHER" id="PTHR13710:SF105">
    <property type="entry name" value="ATP-DEPENDENT DNA HELICASE Q1"/>
    <property type="match status" value="1"/>
</dbReference>
<dbReference type="STRING" id="1792845.BC343_17845"/>
<gene>
    <name evidence="15" type="ORF">BC343_17845</name>
</gene>
<protein>
    <recommendedName>
        <fullName evidence="11">ATP-dependent DNA helicase RecQ</fullName>
        <ecNumber evidence="10">5.6.2.4</ecNumber>
    </recommendedName>
    <alternativeName>
        <fullName evidence="12">DNA 3'-5' helicase RecQ</fullName>
    </alternativeName>
</protein>
<dbReference type="AlphaFoldDB" id="A0A1S9P7B7"/>
<evidence type="ECO:0000313" key="15">
    <source>
        <dbReference type="EMBL" id="OOQ56844.1"/>
    </source>
</evidence>
<dbReference type="InterPro" id="IPR032284">
    <property type="entry name" value="RecQ_Zn-bd"/>
</dbReference>
<dbReference type="GO" id="GO:0030894">
    <property type="term" value="C:replisome"/>
    <property type="evidence" value="ECO:0007669"/>
    <property type="project" value="TreeGrafter"/>
</dbReference>